<evidence type="ECO:0000259" key="13">
    <source>
        <dbReference type="Pfam" id="PF08245"/>
    </source>
</evidence>
<keyword evidence="7 11" id="KW-0067">ATP-binding</keyword>
<dbReference type="InterPro" id="IPR001645">
    <property type="entry name" value="Folylpolyglutamate_synth"/>
</dbReference>
<evidence type="ECO:0000313" key="15">
    <source>
        <dbReference type="Proteomes" id="UP000446866"/>
    </source>
</evidence>
<evidence type="ECO:0000256" key="2">
    <source>
        <dbReference type="ARBA" id="ARBA00008276"/>
    </source>
</evidence>
<dbReference type="GO" id="GO:0005737">
    <property type="term" value="C:cytoplasm"/>
    <property type="evidence" value="ECO:0007669"/>
    <property type="project" value="TreeGrafter"/>
</dbReference>
<dbReference type="InterPro" id="IPR013221">
    <property type="entry name" value="Mur_ligase_cen"/>
</dbReference>
<feature type="domain" description="Mur ligase central" evidence="13">
    <location>
        <begin position="41"/>
        <end position="266"/>
    </location>
</feature>
<keyword evidence="6 11" id="KW-0547">Nucleotide-binding</keyword>
<evidence type="ECO:0000256" key="3">
    <source>
        <dbReference type="ARBA" id="ARBA00013025"/>
    </source>
</evidence>
<name>A0A845QLI5_9FIRM</name>
<gene>
    <name evidence="14" type="ORF">D0435_09905</name>
</gene>
<dbReference type="InterPro" id="IPR018109">
    <property type="entry name" value="Folylpolyglutamate_synth_CS"/>
</dbReference>
<feature type="domain" description="Mur ligase C-terminal" evidence="12">
    <location>
        <begin position="294"/>
        <end position="413"/>
    </location>
</feature>
<dbReference type="InterPro" id="IPR036565">
    <property type="entry name" value="Mur-like_cat_sf"/>
</dbReference>
<dbReference type="InterPro" id="IPR036615">
    <property type="entry name" value="Mur_ligase_C_dom_sf"/>
</dbReference>
<dbReference type="Proteomes" id="UP000446866">
    <property type="component" value="Unassembled WGS sequence"/>
</dbReference>
<dbReference type="GO" id="GO:0005524">
    <property type="term" value="F:ATP binding"/>
    <property type="evidence" value="ECO:0007669"/>
    <property type="project" value="UniProtKB-KW"/>
</dbReference>
<keyword evidence="5" id="KW-0479">Metal-binding</keyword>
<dbReference type="PANTHER" id="PTHR11136">
    <property type="entry name" value="FOLYLPOLYGLUTAMATE SYNTHASE-RELATED"/>
    <property type="match status" value="1"/>
</dbReference>
<proteinExistence type="inferred from homology"/>
<evidence type="ECO:0000256" key="8">
    <source>
        <dbReference type="ARBA" id="ARBA00022842"/>
    </source>
</evidence>
<comment type="cofactor">
    <cofactor evidence="1">
        <name>Mg(2+)</name>
        <dbReference type="ChEBI" id="CHEBI:18420"/>
    </cofactor>
</comment>
<evidence type="ECO:0000259" key="12">
    <source>
        <dbReference type="Pfam" id="PF02875"/>
    </source>
</evidence>
<evidence type="ECO:0000313" key="14">
    <source>
        <dbReference type="EMBL" id="NBH61965.1"/>
    </source>
</evidence>
<dbReference type="PROSITE" id="PS01012">
    <property type="entry name" value="FOLYLPOLYGLU_SYNT_2"/>
    <property type="match status" value="1"/>
</dbReference>
<evidence type="ECO:0000256" key="5">
    <source>
        <dbReference type="ARBA" id="ARBA00022723"/>
    </source>
</evidence>
<protein>
    <recommendedName>
        <fullName evidence="3">tetrahydrofolate synthase</fullName>
        <ecNumber evidence="3">6.3.2.17</ecNumber>
    </recommendedName>
    <alternativeName>
        <fullName evidence="9">Tetrahydrofolylpolyglutamate synthase</fullName>
    </alternativeName>
</protein>
<dbReference type="Gene3D" id="3.40.1190.10">
    <property type="entry name" value="Mur-like, catalytic domain"/>
    <property type="match status" value="1"/>
</dbReference>
<dbReference type="PIRSF" id="PIRSF001563">
    <property type="entry name" value="Folylpolyglu_synth"/>
    <property type="match status" value="1"/>
</dbReference>
<dbReference type="Pfam" id="PF08245">
    <property type="entry name" value="Mur_ligase_M"/>
    <property type="match status" value="1"/>
</dbReference>
<evidence type="ECO:0000256" key="10">
    <source>
        <dbReference type="ARBA" id="ARBA00047493"/>
    </source>
</evidence>
<comment type="similarity">
    <text evidence="2 11">Belongs to the folylpolyglutamate synthase family.</text>
</comment>
<dbReference type="EC" id="6.3.2.17" evidence="3"/>
<comment type="caution">
    <text evidence="14">The sequence shown here is derived from an EMBL/GenBank/DDBJ whole genome shotgun (WGS) entry which is preliminary data.</text>
</comment>
<evidence type="ECO:0000256" key="4">
    <source>
        <dbReference type="ARBA" id="ARBA00022598"/>
    </source>
</evidence>
<reference evidence="14 15" key="1">
    <citation type="submission" date="2018-08" db="EMBL/GenBank/DDBJ databases">
        <title>Murine metabolic-syndrome-specific gut microbial biobank.</title>
        <authorList>
            <person name="Liu C."/>
        </authorList>
    </citation>
    <scope>NUCLEOTIDE SEQUENCE [LARGE SCALE GENOMIC DNA]</scope>
    <source>
        <strain evidence="14 15">28</strain>
    </source>
</reference>
<evidence type="ECO:0000256" key="11">
    <source>
        <dbReference type="PIRNR" id="PIRNR001563"/>
    </source>
</evidence>
<dbReference type="SUPFAM" id="SSF53244">
    <property type="entry name" value="MurD-like peptide ligases, peptide-binding domain"/>
    <property type="match status" value="1"/>
</dbReference>
<sequence length="432" mass="48139">MDAISKISEFQKFGWVLGLERMNVLLEKLGNPHEDLKVLHVAGTNGKGSVCRYLYEILQAAGYRCGLFTSPFLEVFNERIEFDGSFISDADLQRCSDVVLAMTEEMVAEGHESPTEFEVITAVAFLYFKEKNTDFVVLEVGLGGRGDSTNVVKRPLCSIITSISLDHTDRLGETIEEIAAEKAGIIKEGCPVITGVENEEAMWVLKHKAIEKHTPIFDALQSPFEILEETVEGTRVRAEVLKETYEFTISMVGRHQVQNALTALTAIALLNKRGDFTVTDEQIAEGFKRAKQIGRFEIMEKEPFVILDGAHNPGGAKALKETVLRHFKDKKILMVTGILADKEVEEVLDSFMDITKDFIATEPDNPRKLPAEELAEKMQKRGGHVHCFSKAEEAVSCAQGLYEAYDVILFTGSLYLIGKIRGLINEKGVRET</sequence>
<evidence type="ECO:0000256" key="1">
    <source>
        <dbReference type="ARBA" id="ARBA00001946"/>
    </source>
</evidence>
<dbReference type="EMBL" id="QXWK01000017">
    <property type="protein sequence ID" value="NBH61965.1"/>
    <property type="molecule type" value="Genomic_DNA"/>
</dbReference>
<dbReference type="PANTHER" id="PTHR11136:SF0">
    <property type="entry name" value="DIHYDROFOLATE SYNTHETASE-RELATED"/>
    <property type="match status" value="1"/>
</dbReference>
<keyword evidence="15" id="KW-1185">Reference proteome</keyword>
<evidence type="ECO:0000256" key="7">
    <source>
        <dbReference type="ARBA" id="ARBA00022840"/>
    </source>
</evidence>
<dbReference type="FunFam" id="3.40.1190.10:FF:000011">
    <property type="entry name" value="Folylpolyglutamate synthase/dihydrofolate synthase"/>
    <property type="match status" value="1"/>
</dbReference>
<comment type="catalytic activity">
    <reaction evidence="10">
        <text>(6S)-5,6,7,8-tetrahydrofolyl-(gamma-L-Glu)(n) + L-glutamate + ATP = (6S)-5,6,7,8-tetrahydrofolyl-(gamma-L-Glu)(n+1) + ADP + phosphate + H(+)</text>
        <dbReference type="Rhea" id="RHEA:10580"/>
        <dbReference type="Rhea" id="RHEA-COMP:14738"/>
        <dbReference type="Rhea" id="RHEA-COMP:14740"/>
        <dbReference type="ChEBI" id="CHEBI:15378"/>
        <dbReference type="ChEBI" id="CHEBI:29985"/>
        <dbReference type="ChEBI" id="CHEBI:30616"/>
        <dbReference type="ChEBI" id="CHEBI:43474"/>
        <dbReference type="ChEBI" id="CHEBI:141005"/>
        <dbReference type="ChEBI" id="CHEBI:456216"/>
        <dbReference type="EC" id="6.3.2.17"/>
    </reaction>
</comment>
<dbReference type="RefSeq" id="WP_160202245.1">
    <property type="nucleotide sequence ID" value="NZ_QXWK01000017.1"/>
</dbReference>
<evidence type="ECO:0000256" key="6">
    <source>
        <dbReference type="ARBA" id="ARBA00022741"/>
    </source>
</evidence>
<dbReference type="SUPFAM" id="SSF53623">
    <property type="entry name" value="MurD-like peptide ligases, catalytic domain"/>
    <property type="match status" value="1"/>
</dbReference>
<dbReference type="GO" id="GO:0046872">
    <property type="term" value="F:metal ion binding"/>
    <property type="evidence" value="ECO:0007669"/>
    <property type="project" value="UniProtKB-KW"/>
</dbReference>
<keyword evidence="4 11" id="KW-0436">Ligase</keyword>
<dbReference type="NCBIfam" id="TIGR01499">
    <property type="entry name" value="folC"/>
    <property type="match status" value="1"/>
</dbReference>
<dbReference type="InterPro" id="IPR004101">
    <property type="entry name" value="Mur_ligase_C"/>
</dbReference>
<evidence type="ECO:0000256" key="9">
    <source>
        <dbReference type="ARBA" id="ARBA00030592"/>
    </source>
</evidence>
<dbReference type="Pfam" id="PF02875">
    <property type="entry name" value="Mur_ligase_C"/>
    <property type="match status" value="1"/>
</dbReference>
<dbReference type="GO" id="GO:0008841">
    <property type="term" value="F:dihydrofolate synthase activity"/>
    <property type="evidence" value="ECO:0007669"/>
    <property type="project" value="TreeGrafter"/>
</dbReference>
<dbReference type="AlphaFoldDB" id="A0A845QLI5"/>
<dbReference type="GO" id="GO:0004326">
    <property type="term" value="F:tetrahydrofolylpolyglutamate synthase activity"/>
    <property type="evidence" value="ECO:0007669"/>
    <property type="project" value="UniProtKB-EC"/>
</dbReference>
<accession>A0A845QLI5</accession>
<keyword evidence="8" id="KW-0460">Magnesium</keyword>
<organism evidence="14 15">
    <name type="scientific">Anaerotruncus colihominis</name>
    <dbReference type="NCBI Taxonomy" id="169435"/>
    <lineage>
        <taxon>Bacteria</taxon>
        <taxon>Bacillati</taxon>
        <taxon>Bacillota</taxon>
        <taxon>Clostridia</taxon>
        <taxon>Eubacteriales</taxon>
        <taxon>Oscillospiraceae</taxon>
        <taxon>Anaerotruncus</taxon>
    </lineage>
</organism>
<dbReference type="Gene3D" id="3.90.190.20">
    <property type="entry name" value="Mur ligase, C-terminal domain"/>
    <property type="match status" value="1"/>
</dbReference>